<dbReference type="Gene3D" id="3.30.420.10">
    <property type="entry name" value="Ribonuclease H-like superfamily/Ribonuclease H"/>
    <property type="match status" value="1"/>
</dbReference>
<dbReference type="AlphaFoldDB" id="A0A212AIW0"/>
<gene>
    <name evidence="2" type="ORF">CDV52_18100</name>
</gene>
<comment type="caution">
    <text evidence="2">The sequence shown here is derived from an EMBL/GenBank/DDBJ whole genome shotgun (WGS) entry which is preliminary data.</text>
</comment>
<evidence type="ECO:0000259" key="1">
    <source>
        <dbReference type="PROSITE" id="PS50994"/>
    </source>
</evidence>
<dbReference type="OrthoDB" id="9814072at2"/>
<sequence>MKQDHPDLSVRRQCSLLSLARSGLYYQPRGESAENLAFMDIIDRQFLETPWYGSRQMARHMQREGHQYGRHRVRRLMRLMRLVPVCQEPKTSKKPSEHMIYPYLLKGLAITRPNQLWCTDISYIPMRRGFLYLVAIMDWHSRKVLNWRLSNSLDAGFCAEALKEALTRYGAPEIFNSDQGSQFT</sequence>
<dbReference type="InterPro" id="IPR048020">
    <property type="entry name" value="Transpos_IS3"/>
</dbReference>
<dbReference type="PROSITE" id="PS50994">
    <property type="entry name" value="INTEGRASE"/>
    <property type="match status" value="1"/>
</dbReference>
<dbReference type="InterPro" id="IPR036397">
    <property type="entry name" value="RNaseH_sf"/>
</dbReference>
<dbReference type="InterPro" id="IPR001584">
    <property type="entry name" value="Integrase_cat-core"/>
</dbReference>
<dbReference type="InterPro" id="IPR025948">
    <property type="entry name" value="HTH-like_dom"/>
</dbReference>
<dbReference type="GO" id="GO:0003676">
    <property type="term" value="F:nucleic acid binding"/>
    <property type="evidence" value="ECO:0007669"/>
    <property type="project" value="InterPro"/>
</dbReference>
<dbReference type="Pfam" id="PF00665">
    <property type="entry name" value="rve"/>
    <property type="match status" value="1"/>
</dbReference>
<accession>A0A212AIW0</accession>
<dbReference type="Pfam" id="PF13276">
    <property type="entry name" value="HTH_21"/>
    <property type="match status" value="1"/>
</dbReference>
<dbReference type="InterPro" id="IPR050900">
    <property type="entry name" value="Transposase_IS3/IS150/IS904"/>
</dbReference>
<dbReference type="NCBIfam" id="NF033516">
    <property type="entry name" value="transpos_IS3"/>
    <property type="match status" value="1"/>
</dbReference>
<proteinExistence type="predicted"/>
<dbReference type="SUPFAM" id="SSF53098">
    <property type="entry name" value="Ribonuclease H-like"/>
    <property type="match status" value="1"/>
</dbReference>
<organism evidence="2 3">
    <name type="scientific">Haematobacter missouriensis</name>
    <dbReference type="NCBI Taxonomy" id="366616"/>
    <lineage>
        <taxon>Bacteria</taxon>
        <taxon>Pseudomonadati</taxon>
        <taxon>Pseudomonadota</taxon>
        <taxon>Alphaproteobacteria</taxon>
        <taxon>Rhodobacterales</taxon>
        <taxon>Paracoccaceae</taxon>
        <taxon>Haematobacter</taxon>
    </lineage>
</organism>
<name>A0A212AIW0_9RHOB</name>
<dbReference type="GO" id="GO:0015074">
    <property type="term" value="P:DNA integration"/>
    <property type="evidence" value="ECO:0007669"/>
    <property type="project" value="InterPro"/>
</dbReference>
<evidence type="ECO:0000313" key="3">
    <source>
        <dbReference type="Proteomes" id="UP000196640"/>
    </source>
</evidence>
<dbReference type="InterPro" id="IPR012337">
    <property type="entry name" value="RNaseH-like_sf"/>
</dbReference>
<dbReference type="Proteomes" id="UP000196640">
    <property type="component" value="Unassembled WGS sequence"/>
</dbReference>
<reference evidence="2 3" key="1">
    <citation type="submission" date="2016-11" db="EMBL/GenBank/DDBJ databases">
        <title>Comparison of Traditional DNA-DNA Hybridization with In Silico Genomic Analysis.</title>
        <authorList>
            <person name="Nicholson A.C."/>
            <person name="Sammons S."/>
            <person name="Humrighouse B.W."/>
            <person name="Graziano J."/>
            <person name="Lasker B."/>
            <person name="Whitney A.M."/>
            <person name="Mcquiston J.R."/>
        </authorList>
    </citation>
    <scope>NUCLEOTIDE SEQUENCE [LARGE SCALE GENOMIC DNA]</scope>
    <source>
        <strain evidence="2 3">H2381</strain>
    </source>
</reference>
<evidence type="ECO:0000313" key="2">
    <source>
        <dbReference type="EMBL" id="OWJ81419.1"/>
    </source>
</evidence>
<protein>
    <submittedName>
        <fullName evidence="2">IS3 family transposase</fullName>
    </submittedName>
</protein>
<dbReference type="EMBL" id="NIPX01000037">
    <property type="protein sequence ID" value="OWJ81419.1"/>
    <property type="molecule type" value="Genomic_DNA"/>
</dbReference>
<feature type="non-terminal residue" evidence="2">
    <location>
        <position position="184"/>
    </location>
</feature>
<dbReference type="PANTHER" id="PTHR46889">
    <property type="entry name" value="TRANSPOSASE INSF FOR INSERTION SEQUENCE IS3B-RELATED"/>
    <property type="match status" value="1"/>
</dbReference>
<feature type="domain" description="Integrase catalytic" evidence="1">
    <location>
        <begin position="109"/>
        <end position="184"/>
    </location>
</feature>